<proteinExistence type="predicted"/>
<protein>
    <submittedName>
        <fullName evidence="1">Uncharacterized protein</fullName>
    </submittedName>
</protein>
<sequence length="110" mass="12937">MSPHLIRRVWSMPSFFLCRFRPRLRLPVVRQASCHRLPLYVHKRRFLCCSPPILQCPPVVFGRKWLLLFPLCGFLQLNVLLHASKTQLQHLCGFSPALLQFYALQLTPLR</sequence>
<accession>A0ABV0NXV5</accession>
<evidence type="ECO:0000313" key="2">
    <source>
        <dbReference type="Proteomes" id="UP001476798"/>
    </source>
</evidence>
<comment type="caution">
    <text evidence="1">The sequence shown here is derived from an EMBL/GenBank/DDBJ whole genome shotgun (WGS) entry which is preliminary data.</text>
</comment>
<reference evidence="1 2" key="1">
    <citation type="submission" date="2021-06" db="EMBL/GenBank/DDBJ databases">
        <authorList>
            <person name="Palmer J.M."/>
        </authorList>
    </citation>
    <scope>NUCLEOTIDE SEQUENCE [LARGE SCALE GENOMIC DNA]</scope>
    <source>
        <strain evidence="1 2">GA_2019</strain>
        <tissue evidence="1">Muscle</tissue>
    </source>
</reference>
<evidence type="ECO:0000313" key="1">
    <source>
        <dbReference type="EMBL" id="MEQ2176130.1"/>
    </source>
</evidence>
<feature type="non-terminal residue" evidence="1">
    <location>
        <position position="110"/>
    </location>
</feature>
<name>A0ABV0NXV5_9TELE</name>
<organism evidence="1 2">
    <name type="scientific">Goodea atripinnis</name>
    <dbReference type="NCBI Taxonomy" id="208336"/>
    <lineage>
        <taxon>Eukaryota</taxon>
        <taxon>Metazoa</taxon>
        <taxon>Chordata</taxon>
        <taxon>Craniata</taxon>
        <taxon>Vertebrata</taxon>
        <taxon>Euteleostomi</taxon>
        <taxon>Actinopterygii</taxon>
        <taxon>Neopterygii</taxon>
        <taxon>Teleostei</taxon>
        <taxon>Neoteleostei</taxon>
        <taxon>Acanthomorphata</taxon>
        <taxon>Ovalentaria</taxon>
        <taxon>Atherinomorphae</taxon>
        <taxon>Cyprinodontiformes</taxon>
        <taxon>Goodeidae</taxon>
        <taxon>Goodea</taxon>
    </lineage>
</organism>
<dbReference type="Proteomes" id="UP001476798">
    <property type="component" value="Unassembled WGS sequence"/>
</dbReference>
<keyword evidence="2" id="KW-1185">Reference proteome</keyword>
<gene>
    <name evidence="1" type="ORF">GOODEAATRI_024914</name>
</gene>
<dbReference type="EMBL" id="JAHRIO010052832">
    <property type="protein sequence ID" value="MEQ2176130.1"/>
    <property type="molecule type" value="Genomic_DNA"/>
</dbReference>